<sequence length="225" mass="22816">MSASSSTSRGIRAALPHSPAHRSPRHARRPSCPAARHASGAGGRRGLRPRPVGRVGHRRRPGHGDGLDRAAGGRCGERGSGDGAAARADAERAASGWVLPTSGYTLTGRFGNSGARWAHTHTGLDFAAPSGTPIRAAAAGTVTSAGSAGAFGNRIVPTHPDGTRTWSCHQSRFAKTSGPAAAGEVIGYVGTTGNSTGPHLHFEVHPGGGSAVDPNTWLTGRGVKP</sequence>
<dbReference type="InterPro" id="IPR050570">
    <property type="entry name" value="Cell_wall_metabolism_enzyme"/>
</dbReference>
<keyword evidence="4" id="KW-1185">Reference proteome</keyword>
<dbReference type="SUPFAM" id="SSF51261">
    <property type="entry name" value="Duplicated hybrid motif"/>
    <property type="match status" value="1"/>
</dbReference>
<gene>
    <name evidence="3" type="ORF">B4N89_16475</name>
</gene>
<dbReference type="PANTHER" id="PTHR21666">
    <property type="entry name" value="PEPTIDASE-RELATED"/>
    <property type="match status" value="1"/>
</dbReference>
<dbReference type="InterPro" id="IPR011055">
    <property type="entry name" value="Dup_hybrid_motif"/>
</dbReference>
<comment type="caution">
    <text evidence="3">The sequence shown here is derived from an EMBL/GenBank/DDBJ whole genome shotgun (WGS) entry which is preliminary data.</text>
</comment>
<reference evidence="3 4" key="1">
    <citation type="submission" date="2017-03" db="EMBL/GenBank/DDBJ databases">
        <title>Draft genome sequence of Streptomyces scabrisporus NF3, endophyte isolated from Amphipterygium adstringens.</title>
        <authorList>
            <person name="Vazquez M."/>
            <person name="Ceapa C.D."/>
            <person name="Rodriguez Luna D."/>
            <person name="Sanchez Esquivel S."/>
        </authorList>
    </citation>
    <scope>NUCLEOTIDE SEQUENCE [LARGE SCALE GENOMIC DNA]</scope>
    <source>
        <strain evidence="3 4">NF3</strain>
    </source>
</reference>
<evidence type="ECO:0000256" key="1">
    <source>
        <dbReference type="SAM" id="MobiDB-lite"/>
    </source>
</evidence>
<dbReference type="CDD" id="cd12797">
    <property type="entry name" value="M23_peptidase"/>
    <property type="match status" value="1"/>
</dbReference>
<proteinExistence type="predicted"/>
<feature type="region of interest" description="Disordered" evidence="1">
    <location>
        <begin position="1"/>
        <end position="87"/>
    </location>
</feature>
<name>A0A1T3NZP2_9ACTN</name>
<dbReference type="Proteomes" id="UP000190037">
    <property type="component" value="Unassembled WGS sequence"/>
</dbReference>
<evidence type="ECO:0000313" key="4">
    <source>
        <dbReference type="Proteomes" id="UP000190037"/>
    </source>
</evidence>
<dbReference type="InterPro" id="IPR016047">
    <property type="entry name" value="M23ase_b-sheet_dom"/>
</dbReference>
<feature type="domain" description="M23ase beta-sheet core" evidence="2">
    <location>
        <begin position="120"/>
        <end position="214"/>
    </location>
</feature>
<evidence type="ECO:0000259" key="2">
    <source>
        <dbReference type="Pfam" id="PF01551"/>
    </source>
</evidence>
<dbReference type="Gene3D" id="2.70.70.10">
    <property type="entry name" value="Glucose Permease (Domain IIA)"/>
    <property type="match status" value="1"/>
</dbReference>
<dbReference type="OrthoDB" id="5244067at2"/>
<evidence type="ECO:0000313" key="3">
    <source>
        <dbReference type="EMBL" id="OPC82317.1"/>
    </source>
</evidence>
<dbReference type="EMBL" id="MWQN01000001">
    <property type="protein sequence ID" value="OPC82317.1"/>
    <property type="molecule type" value="Genomic_DNA"/>
</dbReference>
<organism evidence="3 4">
    <name type="scientific">Embleya scabrispora</name>
    <dbReference type="NCBI Taxonomy" id="159449"/>
    <lineage>
        <taxon>Bacteria</taxon>
        <taxon>Bacillati</taxon>
        <taxon>Actinomycetota</taxon>
        <taxon>Actinomycetes</taxon>
        <taxon>Kitasatosporales</taxon>
        <taxon>Streptomycetaceae</taxon>
        <taxon>Embleya</taxon>
    </lineage>
</organism>
<dbReference type="Pfam" id="PF01551">
    <property type="entry name" value="Peptidase_M23"/>
    <property type="match status" value="1"/>
</dbReference>
<dbReference type="GO" id="GO:0004222">
    <property type="term" value="F:metalloendopeptidase activity"/>
    <property type="evidence" value="ECO:0007669"/>
    <property type="project" value="TreeGrafter"/>
</dbReference>
<feature type="compositionally biased region" description="Basic residues" evidence="1">
    <location>
        <begin position="19"/>
        <end position="29"/>
    </location>
</feature>
<dbReference type="PANTHER" id="PTHR21666:SF270">
    <property type="entry name" value="MUREIN HYDROLASE ACTIVATOR ENVC"/>
    <property type="match status" value="1"/>
</dbReference>
<dbReference type="STRING" id="159449.B4N89_16475"/>
<protein>
    <recommendedName>
        <fullName evidence="2">M23ase beta-sheet core domain-containing protein</fullName>
    </recommendedName>
</protein>
<accession>A0A1T3NZP2</accession>
<feature type="compositionally biased region" description="Low complexity" evidence="1">
    <location>
        <begin position="30"/>
        <end position="39"/>
    </location>
</feature>
<dbReference type="AlphaFoldDB" id="A0A1T3NZP2"/>